<proteinExistence type="predicted"/>
<organism evidence="1 2">
    <name type="scientific">Sphagnum jensenii</name>
    <dbReference type="NCBI Taxonomy" id="128206"/>
    <lineage>
        <taxon>Eukaryota</taxon>
        <taxon>Viridiplantae</taxon>
        <taxon>Streptophyta</taxon>
        <taxon>Embryophyta</taxon>
        <taxon>Bryophyta</taxon>
        <taxon>Sphagnophytina</taxon>
        <taxon>Sphagnopsida</taxon>
        <taxon>Sphagnales</taxon>
        <taxon>Sphagnaceae</taxon>
        <taxon>Sphagnum</taxon>
    </lineage>
</organism>
<name>A0ABP1B7K2_9BRYO</name>
<dbReference type="Proteomes" id="UP001497522">
    <property type="component" value="Chromosome 2"/>
</dbReference>
<gene>
    <name evidence="1" type="ORF">CSSPJE1EN2_LOCUS13717</name>
</gene>
<dbReference type="EMBL" id="OZ023703">
    <property type="protein sequence ID" value="CAK9871049.1"/>
    <property type="molecule type" value="Genomic_DNA"/>
</dbReference>
<accession>A0ABP1B7K2</accession>
<reference evidence="1 2" key="1">
    <citation type="submission" date="2024-03" db="EMBL/GenBank/DDBJ databases">
        <authorList>
            <consortium name="ELIXIR-Norway"/>
            <consortium name="Elixir Norway"/>
        </authorList>
    </citation>
    <scope>NUCLEOTIDE SEQUENCE [LARGE SCALE GENOMIC DNA]</scope>
</reference>
<evidence type="ECO:0000313" key="1">
    <source>
        <dbReference type="EMBL" id="CAK9871049.1"/>
    </source>
</evidence>
<keyword evidence="2" id="KW-1185">Reference proteome</keyword>
<evidence type="ECO:0000313" key="2">
    <source>
        <dbReference type="Proteomes" id="UP001497522"/>
    </source>
</evidence>
<sequence length="83" mass="9296">MFFFTFFNPYKLQQEPLLSLAYSLEAKLKLWAAECEPPLGLVVMEKKKLFELSAFLTCLVSSPQECFDEEREAGGGGGVGGRR</sequence>
<protein>
    <submittedName>
        <fullName evidence="1">Uncharacterized protein</fullName>
    </submittedName>
</protein>